<dbReference type="Gene3D" id="1.20.120.330">
    <property type="entry name" value="Nucleotidyltransferases domain 2"/>
    <property type="match status" value="1"/>
</dbReference>
<proteinExistence type="predicted"/>
<comment type="caution">
    <text evidence="1">The sequence shown here is derived from an EMBL/GenBank/DDBJ whole genome shotgun (WGS) entry which is preliminary data.</text>
</comment>
<dbReference type="AlphaFoldDB" id="A0A5M6CDU2"/>
<organism evidence="1 2">
    <name type="scientific">Taibaiella lutea</name>
    <dbReference type="NCBI Taxonomy" id="2608001"/>
    <lineage>
        <taxon>Bacteria</taxon>
        <taxon>Pseudomonadati</taxon>
        <taxon>Bacteroidota</taxon>
        <taxon>Chitinophagia</taxon>
        <taxon>Chitinophagales</taxon>
        <taxon>Chitinophagaceae</taxon>
        <taxon>Taibaiella</taxon>
    </lineage>
</organism>
<dbReference type="EMBL" id="VWSH01000004">
    <property type="protein sequence ID" value="KAA5532630.1"/>
    <property type="molecule type" value="Genomic_DNA"/>
</dbReference>
<name>A0A5M6CDU2_9BACT</name>
<reference evidence="1 2" key="1">
    <citation type="submission" date="2019-09" db="EMBL/GenBank/DDBJ databases">
        <title>Genome sequence and assembly of Taibaiella sp.</title>
        <authorList>
            <person name="Chhetri G."/>
        </authorList>
    </citation>
    <scope>NUCLEOTIDE SEQUENCE [LARGE SCALE GENOMIC DNA]</scope>
    <source>
        <strain evidence="1 2">KVB11</strain>
    </source>
</reference>
<accession>A0A5M6CDU2</accession>
<evidence type="ECO:0000313" key="1">
    <source>
        <dbReference type="EMBL" id="KAA5532630.1"/>
    </source>
</evidence>
<protein>
    <recommendedName>
        <fullName evidence="3">HEPN domain-containing protein</fullName>
    </recommendedName>
</protein>
<sequence length="135" mass="15776">MSEFIQKAEYNYLAAKNLINENLFAPSIKCSYYRCVQIMLHYLYDKKGFNDKTFYESRTTSRHGSHAHAIYLTGLDLITKCDRGDYKYFQDKIQVLKALREKSDYKNLPISKDESNDALSISDSLRNILIKTLKL</sequence>
<keyword evidence="2" id="KW-1185">Reference proteome</keyword>
<dbReference type="RefSeq" id="WP_150034164.1">
    <property type="nucleotide sequence ID" value="NZ_VWSH01000004.1"/>
</dbReference>
<gene>
    <name evidence="1" type="ORF">F0919_17770</name>
</gene>
<dbReference type="Proteomes" id="UP000323632">
    <property type="component" value="Unassembled WGS sequence"/>
</dbReference>
<evidence type="ECO:0008006" key="3">
    <source>
        <dbReference type="Google" id="ProtNLM"/>
    </source>
</evidence>
<evidence type="ECO:0000313" key="2">
    <source>
        <dbReference type="Proteomes" id="UP000323632"/>
    </source>
</evidence>